<dbReference type="Gene3D" id="1.10.510.10">
    <property type="entry name" value="Transferase(Phosphotransferase) domain 1"/>
    <property type="match status" value="1"/>
</dbReference>
<keyword evidence="4" id="KW-0808">Transferase</keyword>
<feature type="region of interest" description="Disordered" evidence="14">
    <location>
        <begin position="458"/>
        <end position="514"/>
    </location>
</feature>
<evidence type="ECO:0000256" key="12">
    <source>
        <dbReference type="PROSITE-ProRule" id="PRU00023"/>
    </source>
</evidence>
<keyword evidence="5 13" id="KW-0547">Nucleotide-binding</keyword>
<feature type="compositionally biased region" description="Basic and acidic residues" evidence="14">
    <location>
        <begin position="902"/>
        <end position="918"/>
    </location>
</feature>
<feature type="binding site" evidence="13">
    <location>
        <position position="1189"/>
    </location>
    <ligand>
        <name>ATP</name>
        <dbReference type="ChEBI" id="CHEBI:30616"/>
    </ligand>
</feature>
<dbReference type="GO" id="GO:0005524">
    <property type="term" value="F:ATP binding"/>
    <property type="evidence" value="ECO:0007669"/>
    <property type="project" value="UniProtKB-UniRule"/>
</dbReference>
<feature type="domain" description="Protein kinase" evidence="15">
    <location>
        <begin position="1161"/>
        <end position="1424"/>
    </location>
</feature>
<comment type="similarity">
    <text evidence="1">Belongs to the protein kinase superfamily. STE Ser/Thr protein kinase family. STE20 subfamily.</text>
</comment>
<reference evidence="16" key="1">
    <citation type="journal article" date="2023" name="Science">
        <title>Genome structures resolve the early diversification of teleost fishes.</title>
        <authorList>
            <person name="Parey E."/>
            <person name="Louis A."/>
            <person name="Montfort J."/>
            <person name="Bouchez O."/>
            <person name="Roques C."/>
            <person name="Iampietro C."/>
            <person name="Lluch J."/>
            <person name="Castinel A."/>
            <person name="Donnadieu C."/>
            <person name="Desvignes T."/>
            <person name="Floi Bucao C."/>
            <person name="Jouanno E."/>
            <person name="Wen M."/>
            <person name="Mejri S."/>
            <person name="Dirks R."/>
            <person name="Jansen H."/>
            <person name="Henkel C."/>
            <person name="Chen W.J."/>
            <person name="Zahm M."/>
            <person name="Cabau C."/>
            <person name="Klopp C."/>
            <person name="Thompson A.W."/>
            <person name="Robinson-Rechavi M."/>
            <person name="Braasch I."/>
            <person name="Lecointre G."/>
            <person name="Bobe J."/>
            <person name="Postlethwait J.H."/>
            <person name="Berthelot C."/>
            <person name="Roest Crollius H."/>
            <person name="Guiguen Y."/>
        </authorList>
    </citation>
    <scope>NUCLEOTIDE SEQUENCE</scope>
    <source>
        <strain evidence="16">Concon-B</strain>
    </source>
</reference>
<proteinExistence type="inferred from homology"/>
<evidence type="ECO:0000313" key="16">
    <source>
        <dbReference type="EMBL" id="KAJ8282613.1"/>
    </source>
</evidence>
<evidence type="ECO:0000256" key="11">
    <source>
        <dbReference type="ARBA" id="ARBA00080573"/>
    </source>
</evidence>
<dbReference type="FunFam" id="1.10.510.10:FF:000331">
    <property type="entry name" value="Mitogen-activated protein kinase kinase kinase 19"/>
    <property type="match status" value="1"/>
</dbReference>
<feature type="compositionally biased region" description="Low complexity" evidence="14">
    <location>
        <begin position="472"/>
        <end position="484"/>
    </location>
</feature>
<dbReference type="Gene3D" id="1.25.40.20">
    <property type="entry name" value="Ankyrin repeat-containing domain"/>
    <property type="match status" value="2"/>
</dbReference>
<feature type="compositionally biased region" description="Basic residues" evidence="14">
    <location>
        <begin position="722"/>
        <end position="732"/>
    </location>
</feature>
<comment type="catalytic activity">
    <reaction evidence="9">
        <text>L-seryl-[protein] + ATP = O-phospho-L-seryl-[protein] + ADP + H(+)</text>
        <dbReference type="Rhea" id="RHEA:17989"/>
        <dbReference type="Rhea" id="RHEA-COMP:9863"/>
        <dbReference type="Rhea" id="RHEA-COMP:11604"/>
        <dbReference type="ChEBI" id="CHEBI:15378"/>
        <dbReference type="ChEBI" id="CHEBI:29999"/>
        <dbReference type="ChEBI" id="CHEBI:30616"/>
        <dbReference type="ChEBI" id="CHEBI:83421"/>
        <dbReference type="ChEBI" id="CHEBI:456216"/>
        <dbReference type="EC" id="2.7.11.1"/>
    </reaction>
</comment>
<dbReference type="InterPro" id="IPR036770">
    <property type="entry name" value="Ankyrin_rpt-contain_sf"/>
</dbReference>
<evidence type="ECO:0000256" key="2">
    <source>
        <dbReference type="ARBA" id="ARBA00012513"/>
    </source>
</evidence>
<dbReference type="PROSITE" id="PS00108">
    <property type="entry name" value="PROTEIN_KINASE_ST"/>
    <property type="match status" value="1"/>
</dbReference>
<evidence type="ECO:0000256" key="13">
    <source>
        <dbReference type="PROSITE-ProRule" id="PRU10141"/>
    </source>
</evidence>
<dbReference type="InterPro" id="IPR017441">
    <property type="entry name" value="Protein_kinase_ATP_BS"/>
</dbReference>
<dbReference type="Pfam" id="PF00069">
    <property type="entry name" value="Pkinase"/>
    <property type="match status" value="1"/>
</dbReference>
<evidence type="ECO:0000256" key="5">
    <source>
        <dbReference type="ARBA" id="ARBA00022741"/>
    </source>
</evidence>
<dbReference type="GO" id="GO:0004674">
    <property type="term" value="F:protein serine/threonine kinase activity"/>
    <property type="evidence" value="ECO:0007669"/>
    <property type="project" value="UniProtKB-KW"/>
</dbReference>
<evidence type="ECO:0000313" key="17">
    <source>
        <dbReference type="Proteomes" id="UP001152803"/>
    </source>
</evidence>
<dbReference type="PROSITE" id="PS50011">
    <property type="entry name" value="PROTEIN_KINASE_DOM"/>
    <property type="match status" value="1"/>
</dbReference>
<dbReference type="InterPro" id="IPR002110">
    <property type="entry name" value="Ankyrin_rpt"/>
</dbReference>
<organism evidence="16 17">
    <name type="scientific">Conger conger</name>
    <name type="common">Conger eel</name>
    <name type="synonym">Muraena conger</name>
    <dbReference type="NCBI Taxonomy" id="82655"/>
    <lineage>
        <taxon>Eukaryota</taxon>
        <taxon>Metazoa</taxon>
        <taxon>Chordata</taxon>
        <taxon>Craniata</taxon>
        <taxon>Vertebrata</taxon>
        <taxon>Euteleostomi</taxon>
        <taxon>Actinopterygii</taxon>
        <taxon>Neopterygii</taxon>
        <taxon>Teleostei</taxon>
        <taxon>Anguilliformes</taxon>
        <taxon>Congridae</taxon>
        <taxon>Conger</taxon>
    </lineage>
</organism>
<accession>A0A9Q1I5N3</accession>
<dbReference type="SMART" id="SM00248">
    <property type="entry name" value="ANK"/>
    <property type="match status" value="3"/>
</dbReference>
<dbReference type="PANTHER" id="PTHR11584:SF369">
    <property type="entry name" value="MITOGEN-ACTIVATED PROTEIN KINASE KINASE KINASE 19-RELATED"/>
    <property type="match status" value="1"/>
</dbReference>
<dbReference type="EMBL" id="JAFJMO010000003">
    <property type="protein sequence ID" value="KAJ8282613.1"/>
    <property type="molecule type" value="Genomic_DNA"/>
</dbReference>
<dbReference type="SUPFAM" id="SSF48403">
    <property type="entry name" value="Ankyrin repeat"/>
    <property type="match status" value="1"/>
</dbReference>
<feature type="region of interest" description="Disordered" evidence="14">
    <location>
        <begin position="720"/>
        <end position="801"/>
    </location>
</feature>
<feature type="compositionally biased region" description="Acidic residues" evidence="14">
    <location>
        <begin position="485"/>
        <end position="501"/>
    </location>
</feature>
<keyword evidence="17" id="KW-1185">Reference proteome</keyword>
<dbReference type="PROSITE" id="PS00107">
    <property type="entry name" value="PROTEIN_KINASE_ATP"/>
    <property type="match status" value="1"/>
</dbReference>
<comment type="caution">
    <text evidence="16">The sequence shown here is derived from an EMBL/GenBank/DDBJ whole genome shotgun (WGS) entry which is preliminary data.</text>
</comment>
<feature type="compositionally biased region" description="Polar residues" evidence="14">
    <location>
        <begin position="1052"/>
        <end position="1070"/>
    </location>
</feature>
<evidence type="ECO:0000256" key="14">
    <source>
        <dbReference type="SAM" id="MobiDB-lite"/>
    </source>
</evidence>
<dbReference type="OrthoDB" id="266718at2759"/>
<name>A0A9Q1I5N3_CONCO</name>
<keyword evidence="7 13" id="KW-0067">ATP-binding</keyword>
<evidence type="ECO:0000256" key="1">
    <source>
        <dbReference type="ARBA" id="ARBA00008874"/>
    </source>
</evidence>
<keyword evidence="12" id="KW-0040">ANK repeat</keyword>
<evidence type="ECO:0000256" key="4">
    <source>
        <dbReference type="ARBA" id="ARBA00022679"/>
    </source>
</evidence>
<gene>
    <name evidence="16" type="ORF">COCON_G00051320</name>
</gene>
<dbReference type="SMART" id="SM00220">
    <property type="entry name" value="S_TKc"/>
    <property type="match status" value="1"/>
</dbReference>
<comment type="catalytic activity">
    <reaction evidence="8">
        <text>L-threonyl-[protein] + ATP = O-phospho-L-threonyl-[protein] + ADP + H(+)</text>
        <dbReference type="Rhea" id="RHEA:46608"/>
        <dbReference type="Rhea" id="RHEA-COMP:11060"/>
        <dbReference type="Rhea" id="RHEA-COMP:11605"/>
        <dbReference type="ChEBI" id="CHEBI:15378"/>
        <dbReference type="ChEBI" id="CHEBI:30013"/>
        <dbReference type="ChEBI" id="CHEBI:30616"/>
        <dbReference type="ChEBI" id="CHEBI:61977"/>
        <dbReference type="ChEBI" id="CHEBI:456216"/>
        <dbReference type="EC" id="2.7.11.1"/>
    </reaction>
</comment>
<dbReference type="InterPro" id="IPR000719">
    <property type="entry name" value="Prot_kinase_dom"/>
</dbReference>
<dbReference type="PANTHER" id="PTHR11584">
    <property type="entry name" value="SERINE/THREONINE PROTEIN KINASE"/>
    <property type="match status" value="1"/>
</dbReference>
<dbReference type="PROSITE" id="PS50297">
    <property type="entry name" value="ANK_REP_REGION"/>
    <property type="match status" value="1"/>
</dbReference>
<dbReference type="PROSITE" id="PS50088">
    <property type="entry name" value="ANK_REPEAT"/>
    <property type="match status" value="1"/>
</dbReference>
<keyword evidence="3" id="KW-0723">Serine/threonine-protein kinase</keyword>
<feature type="region of interest" description="Disordered" evidence="14">
    <location>
        <begin position="1049"/>
        <end position="1073"/>
    </location>
</feature>
<keyword evidence="6" id="KW-0418">Kinase</keyword>
<evidence type="ECO:0000256" key="6">
    <source>
        <dbReference type="ARBA" id="ARBA00022777"/>
    </source>
</evidence>
<feature type="region of interest" description="Disordered" evidence="14">
    <location>
        <begin position="880"/>
        <end position="946"/>
    </location>
</feature>
<feature type="region of interest" description="Disordered" evidence="14">
    <location>
        <begin position="683"/>
        <end position="703"/>
    </location>
</feature>
<evidence type="ECO:0000256" key="9">
    <source>
        <dbReference type="ARBA" id="ARBA00048679"/>
    </source>
</evidence>
<evidence type="ECO:0000256" key="10">
    <source>
        <dbReference type="ARBA" id="ARBA00069016"/>
    </source>
</evidence>
<feature type="region of interest" description="Disordered" evidence="14">
    <location>
        <begin position="383"/>
        <end position="408"/>
    </location>
</feature>
<feature type="repeat" description="ANK" evidence="12">
    <location>
        <begin position="38"/>
        <end position="70"/>
    </location>
</feature>
<sequence>MSTELEEAVLDRDLDVVGKWMQEGDFSPEDVDQPLSEEGGTPLIGACQRGLTRAVHFLLEKGADMTLCNHHDQTAVHLSGPDLQGELLAAASSHRSPQAQLLCAAWRGDLHSLQNLLVQKEQVDVNIQNRDGLTPLMLAVRDVDLFEGLETQMTWEYRPVEVVAELLGSQAALAVYDQRGRCALYYAAQVKSALREELIQLLLESLSQSVPTGLDPDCCDPEELSANSPDSPLTHSFLIQTTAKAEGLVQSSECFSFSKNRKIRYDQRISLSFHTAAETLRKMRQEYQELEGRSRQGTSLPSLWERGRRGKLCPLDTGQGLLMTKGRTCLPTPLRAAGKGEPVPTSLPGPHPAQLSQSAPLLGEPLLDSASLLRVRAHIQTRLGGSETDTETHRTRQLLPALPTRRGRTPKLLEPLASGQREEAVRLGCKHPLPLKPIGLLPLTSVSKAKRERLIWRATHGPHRARGGGSEGSSSSSLSSQGSLDLEEEEVEEAEEKEETSEGTGGLGNEPAESKEVPLATVLCESSALDLLPSLQPFIRTKHEAADLSGKQGAIDDFIEDKGSIISRSDRTVDCEVLFGAAQSELAHGLGCKLPERICNGTDINDTEDTTVSGTGKGQAAPQLAEAELRAQSLGTGSPFPEKNTDNVTETTRVYDLRSQSTAVTNQLGLHVVHITVSESDVLAEETSNPSKAHHTKEKENGISFQTNESFNILAHKDHSRFTRKSKSHQRSTFRAAHLKGNIRNPPDLTVSTEATAKPCSQRTSSQKASQKTTSLLPRNRPAEQLRPIMKRPGTDRGSSNKLDVLARKQSLQRDLKCTRQPKKVGSQVMPRAKSAVDFITYSDMFQEINQGDNGPAIYEMFATPVYDNLRVCTSRVRFSPRQVQSAPPRKNQGRRNLNHLKPLENSRQKKGQREKSSPARGKAKRKSDVTARGKSSTPLASEDEEEDVVFISGLNWHIKTTKCELIFGEADAENEPCVEEQQEEQNLSVIEEVLSNYPSETRAATGDENPPTSPEPQQIACQQTLNYQLPAEDEGPLSSPQNEFYCEKPESSCSPSFPKQPKRNTWTSGSRDRTMSPMFKKYLDVAGEGPLTDDLLQCLAKELISLEEGEVTLQPENRASCEKGIQEVSQAEKENPLPEGIMSSGESSAAELSPEGEVRWTKGEILGRGAYGTVYCGLTDQGQLIAVKQVALDDSDPETAGREYQRLQDEVDLLKTLRHMNIVGFLGTTLQDNVVSIFMEYVPGGSIASIIHRFGPLPERVLALYTRQILEGVAYLHKNRVIHRDLKGNNVMLMPTGIVKLIDFGCARRLSCLSHSSSNGELLRSVHGTPFWMAPEVINETGHGRKSDIWSVGCTVFEMATGRPPLAHMEKMAALFYIAARRGLMPTLPDEFSEDARNFVQACLTSDQRDRPSAQELLLYPFIPPQSTASSST</sequence>
<dbReference type="InterPro" id="IPR008271">
    <property type="entry name" value="Ser/Thr_kinase_AS"/>
</dbReference>
<dbReference type="Proteomes" id="UP001152803">
    <property type="component" value="Unassembled WGS sequence"/>
</dbReference>
<evidence type="ECO:0000256" key="3">
    <source>
        <dbReference type="ARBA" id="ARBA00022527"/>
    </source>
</evidence>
<evidence type="ECO:0000259" key="15">
    <source>
        <dbReference type="PROSITE" id="PS50011"/>
    </source>
</evidence>
<dbReference type="Pfam" id="PF00023">
    <property type="entry name" value="Ank"/>
    <property type="match status" value="1"/>
</dbReference>
<evidence type="ECO:0000256" key="7">
    <source>
        <dbReference type="ARBA" id="ARBA00022840"/>
    </source>
</evidence>
<dbReference type="GO" id="GO:0035556">
    <property type="term" value="P:intracellular signal transduction"/>
    <property type="evidence" value="ECO:0007669"/>
    <property type="project" value="UniProtKB-ARBA"/>
</dbReference>
<dbReference type="InterPro" id="IPR011009">
    <property type="entry name" value="Kinase-like_dom_sf"/>
</dbReference>
<evidence type="ECO:0000256" key="8">
    <source>
        <dbReference type="ARBA" id="ARBA00047899"/>
    </source>
</evidence>
<dbReference type="SUPFAM" id="SSF56112">
    <property type="entry name" value="Protein kinase-like (PK-like)"/>
    <property type="match status" value="1"/>
</dbReference>
<dbReference type="EC" id="2.7.11.1" evidence="2"/>
<protein>
    <recommendedName>
        <fullName evidence="10">Mitogen-activated protein kinase kinase kinase 19</fullName>
        <ecNumber evidence="2">2.7.11.1</ecNumber>
    </recommendedName>
    <alternativeName>
        <fullName evidence="11">SPS1/STE20-related protein kinase YSK4</fullName>
    </alternativeName>
</protein>
<feature type="compositionally biased region" description="Low complexity" evidence="14">
    <location>
        <begin position="761"/>
        <end position="775"/>
    </location>
</feature>